<accession>A0A3D9KJE7</accession>
<evidence type="ECO:0000313" key="2">
    <source>
        <dbReference type="EMBL" id="RED86509.1"/>
    </source>
</evidence>
<protein>
    <submittedName>
        <fullName evidence="2">Acetyltransferase (GNAT) family protein</fullName>
    </submittedName>
</protein>
<reference evidence="2 3" key="1">
    <citation type="submission" date="2018-07" db="EMBL/GenBank/DDBJ databases">
        <title>Genomic Encyclopedia of Type Strains, Phase III (KMG-III): the genomes of soil and plant-associated and newly described type strains.</title>
        <authorList>
            <person name="Whitman W."/>
        </authorList>
    </citation>
    <scope>NUCLEOTIDE SEQUENCE [LARGE SCALE GENOMIC DNA]</scope>
    <source>
        <strain evidence="2 3">CECT 7287</strain>
    </source>
</reference>
<dbReference type="GO" id="GO:0005737">
    <property type="term" value="C:cytoplasm"/>
    <property type="evidence" value="ECO:0007669"/>
    <property type="project" value="TreeGrafter"/>
</dbReference>
<dbReference type="PANTHER" id="PTHR43792">
    <property type="entry name" value="GNAT FAMILY, PUTATIVE (AFU_ORTHOLOGUE AFUA_3G00765)-RELATED-RELATED"/>
    <property type="match status" value="1"/>
</dbReference>
<organism evidence="2 3">
    <name type="scientific">Cohnella phaseoli</name>
    <dbReference type="NCBI Taxonomy" id="456490"/>
    <lineage>
        <taxon>Bacteria</taxon>
        <taxon>Bacillati</taxon>
        <taxon>Bacillota</taxon>
        <taxon>Bacilli</taxon>
        <taxon>Bacillales</taxon>
        <taxon>Paenibacillaceae</taxon>
        <taxon>Cohnella</taxon>
    </lineage>
</organism>
<keyword evidence="2" id="KW-0808">Transferase</keyword>
<dbReference type="InterPro" id="IPR016181">
    <property type="entry name" value="Acyl_CoA_acyltransferase"/>
</dbReference>
<dbReference type="RefSeq" id="WP_220377054.1">
    <property type="nucleotide sequence ID" value="NZ_QRDZ01000003.1"/>
</dbReference>
<dbReference type="InterPro" id="IPR000182">
    <property type="entry name" value="GNAT_dom"/>
</dbReference>
<dbReference type="PANTHER" id="PTHR43792:SF9">
    <property type="entry name" value="RIBOSOMAL-PROTEIN-ALANINE ACETYLTRANSFERASE"/>
    <property type="match status" value="1"/>
</dbReference>
<keyword evidence="3" id="KW-1185">Reference proteome</keyword>
<evidence type="ECO:0000259" key="1">
    <source>
        <dbReference type="Pfam" id="PF13302"/>
    </source>
</evidence>
<proteinExistence type="predicted"/>
<dbReference type="Pfam" id="PF13302">
    <property type="entry name" value="Acetyltransf_3"/>
    <property type="match status" value="1"/>
</dbReference>
<evidence type="ECO:0000313" key="3">
    <source>
        <dbReference type="Proteomes" id="UP000256977"/>
    </source>
</evidence>
<feature type="domain" description="N-acetyltransferase" evidence="1">
    <location>
        <begin position="13"/>
        <end position="66"/>
    </location>
</feature>
<dbReference type="Proteomes" id="UP000256977">
    <property type="component" value="Unassembled WGS sequence"/>
</dbReference>
<comment type="caution">
    <text evidence="2">The sequence shown here is derived from an EMBL/GenBank/DDBJ whole genome shotgun (WGS) entry which is preliminary data.</text>
</comment>
<gene>
    <name evidence="2" type="ORF">DFP98_103364</name>
</gene>
<dbReference type="Gene3D" id="3.40.630.30">
    <property type="match status" value="1"/>
</dbReference>
<sequence>MESYEVSYEGEFKYSFAIILKETNQVIGWCGIGTLDLSKSDKEVYYLIGRDHWGKGYAFEAMKSFIASKRIIEKLGFRFEHILKDLPQEFSHCNGEWFYSIAR</sequence>
<dbReference type="InterPro" id="IPR051531">
    <property type="entry name" value="N-acetyltransferase"/>
</dbReference>
<dbReference type="EMBL" id="QRDZ01000003">
    <property type="protein sequence ID" value="RED86509.1"/>
    <property type="molecule type" value="Genomic_DNA"/>
</dbReference>
<dbReference type="GO" id="GO:0008999">
    <property type="term" value="F:protein-N-terminal-alanine acetyltransferase activity"/>
    <property type="evidence" value="ECO:0007669"/>
    <property type="project" value="TreeGrafter"/>
</dbReference>
<name>A0A3D9KJE7_9BACL</name>
<dbReference type="SUPFAM" id="SSF55729">
    <property type="entry name" value="Acyl-CoA N-acyltransferases (Nat)"/>
    <property type="match status" value="1"/>
</dbReference>
<dbReference type="AlphaFoldDB" id="A0A3D9KJE7"/>